<protein>
    <submittedName>
        <fullName evidence="2">Uncharacterized protein</fullName>
    </submittedName>
</protein>
<keyword evidence="3" id="KW-1185">Reference proteome</keyword>
<proteinExistence type="predicted"/>
<evidence type="ECO:0000256" key="1">
    <source>
        <dbReference type="SAM" id="MobiDB-lite"/>
    </source>
</evidence>
<reference evidence="2" key="2">
    <citation type="submission" date="2020-11" db="EMBL/GenBank/DDBJ databases">
        <authorList>
            <person name="McCartney M.A."/>
            <person name="Auch B."/>
            <person name="Kono T."/>
            <person name="Mallez S."/>
            <person name="Becker A."/>
            <person name="Gohl D.M."/>
            <person name="Silverstein K.A.T."/>
            <person name="Koren S."/>
            <person name="Bechman K.B."/>
            <person name="Herman A."/>
            <person name="Abrahante J.E."/>
            <person name="Garbe J."/>
        </authorList>
    </citation>
    <scope>NUCLEOTIDE SEQUENCE</scope>
    <source>
        <strain evidence="2">Duluth1</strain>
        <tissue evidence="2">Whole animal</tissue>
    </source>
</reference>
<feature type="region of interest" description="Disordered" evidence="1">
    <location>
        <begin position="1"/>
        <end position="21"/>
    </location>
</feature>
<feature type="region of interest" description="Disordered" evidence="1">
    <location>
        <begin position="58"/>
        <end position="104"/>
    </location>
</feature>
<evidence type="ECO:0000313" key="2">
    <source>
        <dbReference type="EMBL" id="KAH3729714.1"/>
    </source>
</evidence>
<dbReference type="EMBL" id="JAIWYP010000012">
    <property type="protein sequence ID" value="KAH3729714.1"/>
    <property type="molecule type" value="Genomic_DNA"/>
</dbReference>
<sequence>MSENAPFYPDVFRDSGAQTSPAGGLRCSIVLTPLQKIWERIIRVIRFKTTQTTKFYKNQNSENGQRGDCGHYGNKKPSETVKLPINPDKNCARTNGHTDGQTKRRLYANCKSPAIL</sequence>
<accession>A0A9D4HSI5</accession>
<comment type="caution">
    <text evidence="2">The sequence shown here is derived from an EMBL/GenBank/DDBJ whole genome shotgun (WGS) entry which is preliminary data.</text>
</comment>
<organism evidence="2 3">
    <name type="scientific">Dreissena polymorpha</name>
    <name type="common">Zebra mussel</name>
    <name type="synonym">Mytilus polymorpha</name>
    <dbReference type="NCBI Taxonomy" id="45954"/>
    <lineage>
        <taxon>Eukaryota</taxon>
        <taxon>Metazoa</taxon>
        <taxon>Spiralia</taxon>
        <taxon>Lophotrochozoa</taxon>
        <taxon>Mollusca</taxon>
        <taxon>Bivalvia</taxon>
        <taxon>Autobranchia</taxon>
        <taxon>Heteroconchia</taxon>
        <taxon>Euheterodonta</taxon>
        <taxon>Imparidentia</taxon>
        <taxon>Neoheterodontei</taxon>
        <taxon>Myida</taxon>
        <taxon>Dreissenoidea</taxon>
        <taxon>Dreissenidae</taxon>
        <taxon>Dreissena</taxon>
    </lineage>
</organism>
<gene>
    <name evidence="2" type="ORF">DPMN_055692</name>
</gene>
<dbReference type="Proteomes" id="UP000828390">
    <property type="component" value="Unassembled WGS sequence"/>
</dbReference>
<dbReference type="AlphaFoldDB" id="A0A9D4HSI5"/>
<evidence type="ECO:0000313" key="3">
    <source>
        <dbReference type="Proteomes" id="UP000828390"/>
    </source>
</evidence>
<reference evidence="2" key="1">
    <citation type="journal article" date="2019" name="bioRxiv">
        <title>The Genome of the Zebra Mussel, Dreissena polymorpha: A Resource for Invasive Species Research.</title>
        <authorList>
            <person name="McCartney M.A."/>
            <person name="Auch B."/>
            <person name="Kono T."/>
            <person name="Mallez S."/>
            <person name="Zhang Y."/>
            <person name="Obille A."/>
            <person name="Becker A."/>
            <person name="Abrahante J.E."/>
            <person name="Garbe J."/>
            <person name="Badalamenti J.P."/>
            <person name="Herman A."/>
            <person name="Mangelson H."/>
            <person name="Liachko I."/>
            <person name="Sullivan S."/>
            <person name="Sone E.D."/>
            <person name="Koren S."/>
            <person name="Silverstein K.A.T."/>
            <person name="Beckman K.B."/>
            <person name="Gohl D.M."/>
        </authorList>
    </citation>
    <scope>NUCLEOTIDE SEQUENCE</scope>
    <source>
        <strain evidence="2">Duluth1</strain>
        <tissue evidence="2">Whole animal</tissue>
    </source>
</reference>
<name>A0A9D4HSI5_DREPO</name>